<feature type="non-terminal residue" evidence="2">
    <location>
        <position position="1"/>
    </location>
</feature>
<evidence type="ECO:0000313" key="3">
    <source>
        <dbReference type="Proteomes" id="UP001529510"/>
    </source>
</evidence>
<reference evidence="2 3" key="1">
    <citation type="submission" date="2024-05" db="EMBL/GenBank/DDBJ databases">
        <title>Genome sequencing and assembly of Indian major carp, Cirrhinus mrigala (Hamilton, 1822).</title>
        <authorList>
            <person name="Mohindra V."/>
            <person name="Chowdhury L.M."/>
            <person name="Lal K."/>
            <person name="Jena J.K."/>
        </authorList>
    </citation>
    <scope>NUCLEOTIDE SEQUENCE [LARGE SCALE GENOMIC DNA]</scope>
    <source>
        <strain evidence="2">CM1030</strain>
        <tissue evidence="2">Blood</tissue>
    </source>
</reference>
<name>A0ABD0PEU2_CIRMR</name>
<comment type="caution">
    <text evidence="2">The sequence shown here is derived from an EMBL/GenBank/DDBJ whole genome shotgun (WGS) entry which is preliminary data.</text>
</comment>
<sequence length="58" mass="6269">PRLLTWPRPLSHHSSGGGCWGSNGLNDSKDTKTGACTAISFLTQYHSVASTAYWHHDG</sequence>
<dbReference type="AlphaFoldDB" id="A0ABD0PEU2"/>
<protein>
    <submittedName>
        <fullName evidence="2">Uncharacterized protein</fullName>
    </submittedName>
</protein>
<proteinExistence type="predicted"/>
<evidence type="ECO:0000256" key="1">
    <source>
        <dbReference type="SAM" id="MobiDB-lite"/>
    </source>
</evidence>
<evidence type="ECO:0000313" key="2">
    <source>
        <dbReference type="EMBL" id="KAL0172295.1"/>
    </source>
</evidence>
<dbReference type="Proteomes" id="UP001529510">
    <property type="component" value="Unassembled WGS sequence"/>
</dbReference>
<accession>A0ABD0PEU2</accession>
<dbReference type="EMBL" id="JAMKFB020000016">
    <property type="protein sequence ID" value="KAL0172295.1"/>
    <property type="molecule type" value="Genomic_DNA"/>
</dbReference>
<keyword evidence="3" id="KW-1185">Reference proteome</keyword>
<feature type="non-terminal residue" evidence="2">
    <location>
        <position position="58"/>
    </location>
</feature>
<organism evidence="2 3">
    <name type="scientific">Cirrhinus mrigala</name>
    <name type="common">Mrigala</name>
    <dbReference type="NCBI Taxonomy" id="683832"/>
    <lineage>
        <taxon>Eukaryota</taxon>
        <taxon>Metazoa</taxon>
        <taxon>Chordata</taxon>
        <taxon>Craniata</taxon>
        <taxon>Vertebrata</taxon>
        <taxon>Euteleostomi</taxon>
        <taxon>Actinopterygii</taxon>
        <taxon>Neopterygii</taxon>
        <taxon>Teleostei</taxon>
        <taxon>Ostariophysi</taxon>
        <taxon>Cypriniformes</taxon>
        <taxon>Cyprinidae</taxon>
        <taxon>Labeoninae</taxon>
        <taxon>Labeonini</taxon>
        <taxon>Cirrhinus</taxon>
    </lineage>
</organism>
<gene>
    <name evidence="2" type="ORF">M9458_032606</name>
</gene>
<feature type="region of interest" description="Disordered" evidence="1">
    <location>
        <begin position="1"/>
        <end position="23"/>
    </location>
</feature>